<reference evidence="3 4" key="1">
    <citation type="submission" date="2021-05" db="EMBL/GenBank/DDBJ databases">
        <title>Genome Assembly of Synthetic Allotetraploid Brassica napus Reveals Homoeologous Exchanges between Subgenomes.</title>
        <authorList>
            <person name="Davis J.T."/>
        </authorList>
    </citation>
    <scope>NUCLEOTIDE SEQUENCE [LARGE SCALE GENOMIC DNA]</scope>
    <source>
        <strain evidence="4">cv. Da-Ae</strain>
        <tissue evidence="3">Seedling</tissue>
    </source>
</reference>
<dbReference type="InterPro" id="IPR001810">
    <property type="entry name" value="F-box_dom"/>
</dbReference>
<keyword evidence="4" id="KW-1185">Reference proteome</keyword>
<feature type="region of interest" description="Disordered" evidence="1">
    <location>
        <begin position="358"/>
        <end position="380"/>
    </location>
</feature>
<name>A0ABQ7XA62_BRANA</name>
<dbReference type="SUPFAM" id="SSF117281">
    <property type="entry name" value="Kelch motif"/>
    <property type="match status" value="1"/>
</dbReference>
<dbReference type="PANTHER" id="PTHR24414">
    <property type="entry name" value="F-BOX/KELCH-REPEAT PROTEIN SKIP4"/>
    <property type="match status" value="1"/>
</dbReference>
<evidence type="ECO:0000313" key="4">
    <source>
        <dbReference type="Proteomes" id="UP000824890"/>
    </source>
</evidence>
<evidence type="ECO:0000256" key="1">
    <source>
        <dbReference type="SAM" id="MobiDB-lite"/>
    </source>
</evidence>
<protein>
    <recommendedName>
        <fullName evidence="2">F-box domain-containing protein</fullName>
    </recommendedName>
</protein>
<evidence type="ECO:0000313" key="3">
    <source>
        <dbReference type="EMBL" id="KAH0852844.1"/>
    </source>
</evidence>
<dbReference type="InterPro" id="IPR050354">
    <property type="entry name" value="F-box/kelch-repeat_ARATH"/>
</dbReference>
<dbReference type="InterPro" id="IPR006652">
    <property type="entry name" value="Kelch_1"/>
</dbReference>
<feature type="domain" description="F-box" evidence="2">
    <location>
        <begin position="31"/>
        <end position="71"/>
    </location>
</feature>
<dbReference type="InterPro" id="IPR057499">
    <property type="entry name" value="Kelch_FKB95"/>
</dbReference>
<feature type="region of interest" description="Disordered" evidence="1">
    <location>
        <begin position="1"/>
        <end position="25"/>
    </location>
</feature>
<accession>A0ABQ7XA62</accession>
<proteinExistence type="predicted"/>
<dbReference type="InterPro" id="IPR015915">
    <property type="entry name" value="Kelch-typ_b-propeller"/>
</dbReference>
<organism evidence="3 4">
    <name type="scientific">Brassica napus</name>
    <name type="common">Rape</name>
    <dbReference type="NCBI Taxonomy" id="3708"/>
    <lineage>
        <taxon>Eukaryota</taxon>
        <taxon>Viridiplantae</taxon>
        <taxon>Streptophyta</taxon>
        <taxon>Embryophyta</taxon>
        <taxon>Tracheophyta</taxon>
        <taxon>Spermatophyta</taxon>
        <taxon>Magnoliopsida</taxon>
        <taxon>eudicotyledons</taxon>
        <taxon>Gunneridae</taxon>
        <taxon>Pentapetalae</taxon>
        <taxon>rosids</taxon>
        <taxon>malvids</taxon>
        <taxon>Brassicales</taxon>
        <taxon>Brassicaceae</taxon>
        <taxon>Brassiceae</taxon>
        <taxon>Brassica</taxon>
    </lineage>
</organism>
<dbReference type="Proteomes" id="UP000824890">
    <property type="component" value="Unassembled WGS sequence"/>
</dbReference>
<sequence>MNLQIEPPEKKKKNRTSPPPTPPSCPSFSLFPDEIFVNCLARISRMYYPTLSIISKSFRSLLSSTELYAARSHIGTTEQCLYVCLSDESYQSPQWFTLCINPNRTLTVSTIKKKKTVGKSLAPIPSSSDFPSTELSMPKCTRPSSAVRILDCRTHTWRDALSMIVPGTMLSHDAENWKSHGLRCSKQIHKLGNLSRTQLYLLHNKEIKGKIFFWNPNRAYAYDTSQDKWESYAGLWESTTCLIDGGVHYAPYHFRWTKDGGDWEVMKGVSSCIVSLLPFDGLVSELEKREEEEANGEQQELRRRIREPMSIWDGLPRMQIPMFTELIAMVLKEISMRLLAQTTPGTIQEVIAAMNLQVEPPEKKSKRKKKTSPSPSTSPSFSLLPDEIIVSCLALISRAYYPRLSIISKSFRSLLSSKQLYTARSHIGSTEQCLYVCLSDERYQSPQWFTRWINPNLALEKKKKKKTLGKSLAPIPSSDSPSISKSTVVVGSDIYVIGGPIKTEPSCPSSAIRILDCRTHTWLDAPSMIVARNDSLTCFYDGKIYVMGGCGDDDEPWAESVAYDTSQDYGEYYYGVMIPIALQEKTAY</sequence>
<feature type="domain" description="F-box" evidence="2">
    <location>
        <begin position="384"/>
        <end position="424"/>
    </location>
</feature>
<dbReference type="Pfam" id="PF00646">
    <property type="entry name" value="F-box"/>
    <property type="match status" value="2"/>
</dbReference>
<evidence type="ECO:0000259" key="2">
    <source>
        <dbReference type="SMART" id="SM00256"/>
    </source>
</evidence>
<dbReference type="EMBL" id="JAGKQM010000964">
    <property type="protein sequence ID" value="KAH0852844.1"/>
    <property type="molecule type" value="Genomic_DNA"/>
</dbReference>
<gene>
    <name evidence="3" type="ORF">HID58_093668</name>
</gene>
<comment type="caution">
    <text evidence="3">The sequence shown here is derived from an EMBL/GenBank/DDBJ whole genome shotgun (WGS) entry which is preliminary data.</text>
</comment>
<dbReference type="Pfam" id="PF25210">
    <property type="entry name" value="Kelch_FKB95"/>
    <property type="match status" value="1"/>
</dbReference>
<dbReference type="SMART" id="SM00612">
    <property type="entry name" value="Kelch"/>
    <property type="match status" value="1"/>
</dbReference>
<dbReference type="PANTHER" id="PTHR24414:SF91">
    <property type="entry name" value="(RAPE) HYPOTHETICAL PROTEIN"/>
    <property type="match status" value="1"/>
</dbReference>
<dbReference type="Gene3D" id="2.120.10.80">
    <property type="entry name" value="Kelch-type beta propeller"/>
    <property type="match status" value="1"/>
</dbReference>
<dbReference type="CDD" id="cd22152">
    <property type="entry name" value="F-box_AtAFR-like"/>
    <property type="match status" value="2"/>
</dbReference>
<dbReference type="SMART" id="SM00256">
    <property type="entry name" value="FBOX"/>
    <property type="match status" value="2"/>
</dbReference>